<organism evidence="1 2">
    <name type="scientific">Magallana gigas</name>
    <name type="common">Pacific oyster</name>
    <name type="synonym">Crassostrea gigas</name>
    <dbReference type="NCBI Taxonomy" id="29159"/>
    <lineage>
        <taxon>Eukaryota</taxon>
        <taxon>Metazoa</taxon>
        <taxon>Spiralia</taxon>
        <taxon>Lophotrochozoa</taxon>
        <taxon>Mollusca</taxon>
        <taxon>Bivalvia</taxon>
        <taxon>Autobranchia</taxon>
        <taxon>Pteriomorphia</taxon>
        <taxon>Ostreida</taxon>
        <taxon>Ostreoidea</taxon>
        <taxon>Ostreidae</taxon>
        <taxon>Magallana</taxon>
    </lineage>
</organism>
<name>A0A8W8M679_MAGGI</name>
<evidence type="ECO:0000313" key="1">
    <source>
        <dbReference type="EnsemblMetazoa" id="G31154.2:cds"/>
    </source>
</evidence>
<protein>
    <submittedName>
        <fullName evidence="1">Uncharacterized protein</fullName>
    </submittedName>
</protein>
<dbReference type="Proteomes" id="UP000005408">
    <property type="component" value="Unassembled WGS sequence"/>
</dbReference>
<proteinExistence type="predicted"/>
<reference evidence="1" key="1">
    <citation type="submission" date="2022-08" db="UniProtKB">
        <authorList>
            <consortium name="EnsemblMetazoa"/>
        </authorList>
    </citation>
    <scope>IDENTIFICATION</scope>
    <source>
        <strain evidence="1">05x7-T-G4-1.051#20</strain>
    </source>
</reference>
<keyword evidence="2" id="KW-1185">Reference proteome</keyword>
<dbReference type="EnsemblMetazoa" id="G31154.2">
    <property type="protein sequence ID" value="G31154.2:cds"/>
    <property type="gene ID" value="G31154"/>
</dbReference>
<evidence type="ECO:0000313" key="2">
    <source>
        <dbReference type="Proteomes" id="UP000005408"/>
    </source>
</evidence>
<dbReference type="AlphaFoldDB" id="A0A8W8M679"/>
<sequence length="147" mass="17576">MVRDDHDRRYQKCYLLVKDSFHFKKRIFHIIKKGKLFDEGTLRNNLLMLMNLRKENTETPVCETSFSPMDLLSREIIHTWSEDGEDVQWEGKILSHANGVFKVLYWNDKEKTDSSVFDLTEQEINKDIEDRNLFFKDAATRLDHSYI</sequence>
<accession>A0A8W8M679</accession>